<dbReference type="KEGG" id="ria:C7V51_10760"/>
<organism evidence="1 2">
    <name type="scientific">Rathayibacter iranicus</name>
    <dbReference type="NCBI Taxonomy" id="59737"/>
    <lineage>
        <taxon>Bacteria</taxon>
        <taxon>Bacillati</taxon>
        <taxon>Actinomycetota</taxon>
        <taxon>Actinomycetes</taxon>
        <taxon>Micrococcales</taxon>
        <taxon>Microbacteriaceae</taxon>
        <taxon>Rathayibacter</taxon>
    </lineage>
</organism>
<sequence>MHEPSALPAEFQDRAFTVAEARAGGLSRGRLRSSDLGRPFHGIRTADPDPALRLRAEALLTAAGPGAVLSHLTAACLWPLDLPPAAADEPLHICVRWPNRAPRHRNVVGHAVADPEVRRVVRRGLPVTDPASLFCHLAALLELDDLVAVGDALVRTPVVGDPADPRPWVPLPDLQARAAAFRGRGAVRLREAAALVRDGADSRPESRFRVASVRAGIPEPLLQVPLYDSAGRFVGRPDGWYPRERVAWEYEGDGHRTSNRQFARDLGRYDDLASIGVRVVRIVGAEFLPHPERAIERLRRALAERSPRR</sequence>
<evidence type="ECO:0000313" key="2">
    <source>
        <dbReference type="Proteomes" id="UP000283946"/>
    </source>
</evidence>
<dbReference type="Proteomes" id="UP000283946">
    <property type="component" value="Chromosome"/>
</dbReference>
<protein>
    <recommendedName>
        <fullName evidence="3">DUF559 domain-containing protein</fullName>
    </recommendedName>
</protein>
<evidence type="ECO:0000313" key="1">
    <source>
        <dbReference type="EMBL" id="AZZ56308.1"/>
    </source>
</evidence>
<accession>A0AAD1EMP0</accession>
<dbReference type="AlphaFoldDB" id="A0AAD1EMP0"/>
<dbReference type="EMBL" id="CP028130">
    <property type="protein sequence ID" value="AZZ56308.1"/>
    <property type="molecule type" value="Genomic_DNA"/>
</dbReference>
<name>A0AAD1EMP0_9MICO</name>
<dbReference type="RefSeq" id="WP_104265484.1">
    <property type="nucleotide sequence ID" value="NZ_CP028130.1"/>
</dbReference>
<reference evidence="1 2" key="1">
    <citation type="submission" date="2018-03" db="EMBL/GenBank/DDBJ databases">
        <title>Bacteriophage NCPPB3778 and a type I-E CRISPR drive the evolution of the US Biological Select Agent, Rathayibacter toxicus.</title>
        <authorList>
            <person name="Davis E.W.II."/>
            <person name="Tabima J.F."/>
            <person name="Weisberg A.J."/>
            <person name="Dantas Lopes L."/>
            <person name="Wiseman M.S."/>
            <person name="Wiseman M.S."/>
            <person name="Pupko T."/>
            <person name="Belcher M.S."/>
            <person name="Sechler A.J."/>
            <person name="Tancos M.A."/>
            <person name="Schroeder B.K."/>
            <person name="Murray T.D."/>
            <person name="Luster D.G."/>
            <person name="Schneider W.L."/>
            <person name="Rogers E."/>
            <person name="Andreote F.D."/>
            <person name="Grunwald N.J."/>
            <person name="Putnam M.L."/>
            <person name="Chang J.H."/>
        </authorList>
    </citation>
    <scope>NUCLEOTIDE SEQUENCE [LARGE SCALE GENOMIC DNA]</scope>
    <source>
        <strain evidence="1 2">NCCPB 2253</strain>
    </source>
</reference>
<gene>
    <name evidence="1" type="ORF">C7V51_10760</name>
</gene>
<evidence type="ECO:0008006" key="3">
    <source>
        <dbReference type="Google" id="ProtNLM"/>
    </source>
</evidence>
<proteinExistence type="predicted"/>